<dbReference type="GO" id="GO:0000272">
    <property type="term" value="P:polysaccharide catabolic process"/>
    <property type="evidence" value="ECO:0007669"/>
    <property type="project" value="UniProtKB-KW"/>
</dbReference>
<name>A0AAN9BF16_9CAEN</name>
<dbReference type="InterPro" id="IPR001000">
    <property type="entry name" value="GH10_dom"/>
</dbReference>
<evidence type="ECO:0000256" key="2">
    <source>
        <dbReference type="ARBA" id="ARBA00022737"/>
    </source>
</evidence>
<dbReference type="SUPFAM" id="SSF49785">
    <property type="entry name" value="Galactose-binding domain-like"/>
    <property type="match status" value="1"/>
</dbReference>
<dbReference type="SUPFAM" id="SSF51445">
    <property type="entry name" value="(Trans)glycosidases"/>
    <property type="match status" value="1"/>
</dbReference>
<dbReference type="InterPro" id="IPR017853">
    <property type="entry name" value="GH"/>
</dbReference>
<dbReference type="Gene3D" id="2.60.120.260">
    <property type="entry name" value="Galactose-binding domain-like"/>
    <property type="match status" value="1"/>
</dbReference>
<evidence type="ECO:0000256" key="5">
    <source>
        <dbReference type="ARBA" id="ARBA00023326"/>
    </source>
</evidence>
<dbReference type="Pfam" id="PF02018">
    <property type="entry name" value="CBM_4_9"/>
    <property type="match status" value="1"/>
</dbReference>
<keyword evidence="2" id="KW-0677">Repeat</keyword>
<evidence type="ECO:0000256" key="3">
    <source>
        <dbReference type="ARBA" id="ARBA00022801"/>
    </source>
</evidence>
<dbReference type="PANTHER" id="PTHR31490">
    <property type="entry name" value="GLYCOSYL HYDROLASE"/>
    <property type="match status" value="1"/>
</dbReference>
<feature type="chain" id="PRO_5042813366" description="GH10 domain-containing protein" evidence="6">
    <location>
        <begin position="20"/>
        <end position="570"/>
    </location>
</feature>
<dbReference type="InterPro" id="IPR003305">
    <property type="entry name" value="CenC_carb-bd"/>
</dbReference>
<dbReference type="EMBL" id="JBAMIC010000008">
    <property type="protein sequence ID" value="KAK7103963.1"/>
    <property type="molecule type" value="Genomic_DNA"/>
</dbReference>
<dbReference type="PANTHER" id="PTHR31490:SF1">
    <property type="entry name" value="ENDO-1,4-BETA-XYLANASE 1"/>
    <property type="match status" value="1"/>
</dbReference>
<evidence type="ECO:0000256" key="1">
    <source>
        <dbReference type="ARBA" id="ARBA00007495"/>
    </source>
</evidence>
<comment type="caution">
    <text evidence="8">The sequence shown here is derived from an EMBL/GenBank/DDBJ whole genome shotgun (WGS) entry which is preliminary data.</text>
</comment>
<accession>A0AAN9BF16</accession>
<dbReference type="AlphaFoldDB" id="A0AAN9BF16"/>
<dbReference type="Gene3D" id="3.20.20.80">
    <property type="entry name" value="Glycosidases"/>
    <property type="match status" value="1"/>
</dbReference>
<keyword evidence="5" id="KW-0624">Polysaccharide degradation</keyword>
<feature type="domain" description="GH10" evidence="7">
    <location>
        <begin position="205"/>
        <end position="508"/>
    </location>
</feature>
<organism evidence="8 9">
    <name type="scientific">Littorina saxatilis</name>
    <dbReference type="NCBI Taxonomy" id="31220"/>
    <lineage>
        <taxon>Eukaryota</taxon>
        <taxon>Metazoa</taxon>
        <taxon>Spiralia</taxon>
        <taxon>Lophotrochozoa</taxon>
        <taxon>Mollusca</taxon>
        <taxon>Gastropoda</taxon>
        <taxon>Caenogastropoda</taxon>
        <taxon>Littorinimorpha</taxon>
        <taxon>Littorinoidea</taxon>
        <taxon>Littorinidae</taxon>
        <taxon>Littorina</taxon>
    </lineage>
</organism>
<evidence type="ECO:0000313" key="9">
    <source>
        <dbReference type="Proteomes" id="UP001374579"/>
    </source>
</evidence>
<proteinExistence type="inferred from homology"/>
<dbReference type="GO" id="GO:0031176">
    <property type="term" value="F:endo-1,4-beta-xylanase activity"/>
    <property type="evidence" value="ECO:0007669"/>
    <property type="project" value="UniProtKB-ARBA"/>
</dbReference>
<evidence type="ECO:0000256" key="6">
    <source>
        <dbReference type="SAM" id="SignalP"/>
    </source>
</evidence>
<dbReference type="Proteomes" id="UP001374579">
    <property type="component" value="Unassembled WGS sequence"/>
</dbReference>
<dbReference type="Pfam" id="PF00331">
    <property type="entry name" value="Glyco_hydro_10"/>
    <property type="match status" value="1"/>
</dbReference>
<keyword evidence="4" id="KW-0119">Carbohydrate metabolism</keyword>
<keyword evidence="6" id="KW-0732">Signal</keyword>
<evidence type="ECO:0000259" key="7">
    <source>
        <dbReference type="PROSITE" id="PS51760"/>
    </source>
</evidence>
<comment type="similarity">
    <text evidence="1">Belongs to the glycosyl hydrolase 10 (cellulase F) family.</text>
</comment>
<reference evidence="8 9" key="1">
    <citation type="submission" date="2024-02" db="EMBL/GenBank/DDBJ databases">
        <title>Chromosome-scale genome assembly of the rough periwinkle Littorina saxatilis.</title>
        <authorList>
            <person name="De Jode A."/>
            <person name="Faria R."/>
            <person name="Formenti G."/>
            <person name="Sims Y."/>
            <person name="Smith T.P."/>
            <person name="Tracey A."/>
            <person name="Wood J.M.D."/>
            <person name="Zagrodzka Z.B."/>
            <person name="Johannesson K."/>
            <person name="Butlin R.K."/>
            <person name="Leder E.H."/>
        </authorList>
    </citation>
    <scope>NUCLEOTIDE SEQUENCE [LARGE SCALE GENOMIC DNA]</scope>
    <source>
        <strain evidence="8">Snail1</strain>
        <tissue evidence="8">Muscle</tissue>
    </source>
</reference>
<feature type="signal peptide" evidence="6">
    <location>
        <begin position="1"/>
        <end position="19"/>
    </location>
</feature>
<evidence type="ECO:0000256" key="4">
    <source>
        <dbReference type="ARBA" id="ARBA00023277"/>
    </source>
</evidence>
<keyword evidence="9" id="KW-1185">Reference proteome</keyword>
<protein>
    <recommendedName>
        <fullName evidence="7">GH10 domain-containing protein</fullName>
    </recommendedName>
</protein>
<evidence type="ECO:0000313" key="8">
    <source>
        <dbReference type="EMBL" id="KAK7103963.1"/>
    </source>
</evidence>
<keyword evidence="3" id="KW-0378">Hydrolase</keyword>
<dbReference type="InterPro" id="IPR044846">
    <property type="entry name" value="GH10"/>
</dbReference>
<dbReference type="PROSITE" id="PS51760">
    <property type="entry name" value="GH10_2"/>
    <property type="match status" value="1"/>
</dbReference>
<dbReference type="SMART" id="SM00633">
    <property type="entry name" value="Glyco_10"/>
    <property type="match status" value="1"/>
</dbReference>
<gene>
    <name evidence="8" type="ORF">V1264_018750</name>
</gene>
<dbReference type="InterPro" id="IPR008979">
    <property type="entry name" value="Galactose-bd-like_sf"/>
</dbReference>
<sequence length="570" mass="64770">MAGAVFALHLLMLSGLVSSELIQNGGFENNGMDHWGHCWGFSCEVIPADDSRFGSHSLKATGRTHSYQGPSQLVNVAPGKIYKAQSWVKILKDKPGTIGQTMMLEVSFEFPDGQHSYFNVALQPLLTAGDGWVFLAGEFETPPQNFKSANFYYQGPEPEVDFAVDQASITEVHVSSQWRVQTDANINKYRKSDLKITVSPASGIDRSKVQIRILQKTKAFPFGTCVNSWKYIDPSQTKYQDFIHKHFNWAVLENALKWGQLERNQGQLNYDRALKTVNGLRDHGLKVRGHNMVWSVDQYVQSWMKSMTGDTLRNTVRQHIQWTLNMTRGLLEHWDVNNENLHGQWFQNQLHDRDFDLELFRMMYQADPYPKLFLNEYSVVGSGAATTAYREQGMRFKNASVHLYGMGVQSHFGRGVEPNPSLIKQRLDTLAEVGVPLWTTELDVQNDDENVRADWYEQALRALYGHPAIEGILFWGFWGDIQSAGQRAGLVTGPDLHLTAAGRRVLDLFENQWMTDETHVLSQSGDHFTVRGFHGDYELHVMYLGHQLTNLKKTFTLGKQGNVINVNVHT</sequence>